<evidence type="ECO:0000256" key="1">
    <source>
        <dbReference type="ARBA" id="ARBA00004123"/>
    </source>
</evidence>
<comment type="caution">
    <text evidence="9">The sequence shown here is derived from an EMBL/GenBank/DDBJ whole genome shotgun (WGS) entry which is preliminary data.</text>
</comment>
<dbReference type="Gene3D" id="4.10.280.10">
    <property type="entry name" value="Helix-loop-helix DNA-binding domain"/>
    <property type="match status" value="1"/>
</dbReference>
<feature type="region of interest" description="Disordered" evidence="7">
    <location>
        <begin position="161"/>
        <end position="181"/>
    </location>
</feature>
<keyword evidence="3" id="KW-0805">Transcription regulation</keyword>
<dbReference type="InterPro" id="IPR045843">
    <property type="entry name" value="IND-like"/>
</dbReference>
<protein>
    <recommendedName>
        <fullName evidence="8">BHLH domain-containing protein</fullName>
    </recommendedName>
</protein>
<evidence type="ECO:0000313" key="9">
    <source>
        <dbReference type="EMBL" id="KAI7751743.1"/>
    </source>
</evidence>
<dbReference type="GO" id="GO:0000981">
    <property type="term" value="F:DNA-binding transcription factor activity, RNA polymerase II-specific"/>
    <property type="evidence" value="ECO:0007669"/>
    <property type="project" value="TreeGrafter"/>
</dbReference>
<evidence type="ECO:0000256" key="6">
    <source>
        <dbReference type="ARBA" id="ARBA00023242"/>
    </source>
</evidence>
<evidence type="ECO:0000256" key="4">
    <source>
        <dbReference type="ARBA" id="ARBA00023125"/>
    </source>
</evidence>
<keyword evidence="6" id="KW-0539">Nucleus</keyword>
<keyword evidence="4" id="KW-0238">DNA-binding</keyword>
<reference evidence="9" key="1">
    <citation type="submission" date="2022-06" db="EMBL/GenBank/DDBJ databases">
        <title>Uncovering the hologenomic basis of an extraordinary plant invasion.</title>
        <authorList>
            <person name="Bieker V.C."/>
            <person name="Martin M.D."/>
            <person name="Gilbert T."/>
            <person name="Hodgins K."/>
            <person name="Battlay P."/>
            <person name="Petersen B."/>
            <person name="Wilson J."/>
        </authorList>
    </citation>
    <scope>NUCLEOTIDE SEQUENCE</scope>
    <source>
        <strain evidence="9">AA19_3_7</strain>
        <tissue evidence="9">Leaf</tissue>
    </source>
</reference>
<feature type="compositionally biased region" description="Polar residues" evidence="7">
    <location>
        <begin position="163"/>
        <end position="181"/>
    </location>
</feature>
<dbReference type="FunFam" id="4.10.280.10:FF:000032">
    <property type="entry name" value="Transcription factor bHLH123 family"/>
    <property type="match status" value="1"/>
</dbReference>
<name>A0AAD5D0N5_AMBAR</name>
<dbReference type="InterPro" id="IPR011598">
    <property type="entry name" value="bHLH_dom"/>
</dbReference>
<evidence type="ECO:0000313" key="10">
    <source>
        <dbReference type="Proteomes" id="UP001206925"/>
    </source>
</evidence>
<dbReference type="InterPro" id="IPR045239">
    <property type="entry name" value="bHLH95_bHLH"/>
</dbReference>
<dbReference type="PROSITE" id="PS50888">
    <property type="entry name" value="BHLH"/>
    <property type="match status" value="1"/>
</dbReference>
<dbReference type="SUPFAM" id="SSF47459">
    <property type="entry name" value="HLH, helix-loop-helix DNA-binding domain"/>
    <property type="match status" value="1"/>
</dbReference>
<evidence type="ECO:0000256" key="7">
    <source>
        <dbReference type="SAM" id="MobiDB-lite"/>
    </source>
</evidence>
<keyword evidence="10" id="KW-1185">Reference proteome</keyword>
<dbReference type="AlphaFoldDB" id="A0AAD5D0N5"/>
<proteinExistence type="predicted"/>
<dbReference type="PANTHER" id="PTHR16223:SF56">
    <property type="entry name" value="TRANSCRIPTION FACTOR BHLH110"/>
    <property type="match status" value="1"/>
</dbReference>
<evidence type="ECO:0000259" key="8">
    <source>
        <dbReference type="PROSITE" id="PS50888"/>
    </source>
</evidence>
<dbReference type="EMBL" id="JAMZMK010005827">
    <property type="protein sequence ID" value="KAI7751743.1"/>
    <property type="molecule type" value="Genomic_DNA"/>
</dbReference>
<dbReference type="GO" id="GO:0046983">
    <property type="term" value="F:protein dimerization activity"/>
    <property type="evidence" value="ECO:0007669"/>
    <property type="project" value="InterPro"/>
</dbReference>
<comment type="subunit">
    <text evidence="2">Homodimer.</text>
</comment>
<evidence type="ECO:0000256" key="2">
    <source>
        <dbReference type="ARBA" id="ARBA00011738"/>
    </source>
</evidence>
<sequence length="436" mass="48402">MESSKFHQQHQDHQPVLDSSCYGLSWSQNPILYDTNNDTNSRDPKQNVDSNIGFVSSGTPMLGLHQVTYNDDNNDNNNVASIPAENFITHELQRLATMKDHEISSSESYPKFSDIINNSPTSSIEDLHLNHSPRYNNNQELLLRTFSNGCQIKGSHLIDQFPDATSNNHSQNNSSRTPSRGTFSQIFPTINISHLNQSPVAISSNSFDMNLPALDLFGSPRFNGNFSHPSSFNIPHHQLGSFFKDTCLSYGLDQMHQPNHTPVICHSKLSSSFNARTNCTEAKRSATSYMDNTKAPQAAVQKKTKLEPRSSCAPFKVRKEKLGDRIAALQQLVAPFGKTDTASVLMEAIGYIKFLQNQVETLSVPYMKSTHKNNMLPTRGVSVEDGNEDAKRDLRSRGLCLIPLSCLSYVTDGGGGVWPAPDNSQVSVAHDIRLNF</sequence>
<evidence type="ECO:0000256" key="5">
    <source>
        <dbReference type="ARBA" id="ARBA00023163"/>
    </source>
</evidence>
<dbReference type="InterPro" id="IPR036638">
    <property type="entry name" value="HLH_DNA-bd_sf"/>
</dbReference>
<feature type="domain" description="BHLH" evidence="8">
    <location>
        <begin position="306"/>
        <end position="355"/>
    </location>
</feature>
<accession>A0AAD5D0N5</accession>
<dbReference type="Proteomes" id="UP001206925">
    <property type="component" value="Unassembled WGS sequence"/>
</dbReference>
<keyword evidence="5" id="KW-0804">Transcription</keyword>
<gene>
    <name evidence="9" type="ORF">M8C21_015692</name>
</gene>
<evidence type="ECO:0000256" key="3">
    <source>
        <dbReference type="ARBA" id="ARBA00023015"/>
    </source>
</evidence>
<dbReference type="PANTHER" id="PTHR16223">
    <property type="entry name" value="TRANSCRIPTION FACTOR BHLH83-RELATED"/>
    <property type="match status" value="1"/>
</dbReference>
<dbReference type="GO" id="GO:0005634">
    <property type="term" value="C:nucleus"/>
    <property type="evidence" value="ECO:0007669"/>
    <property type="project" value="UniProtKB-SubCell"/>
</dbReference>
<dbReference type="CDD" id="cd11393">
    <property type="entry name" value="bHLH_AtbHLH_like"/>
    <property type="match status" value="1"/>
</dbReference>
<comment type="subcellular location">
    <subcellularLocation>
        <location evidence="1">Nucleus</location>
    </subcellularLocation>
</comment>
<organism evidence="9 10">
    <name type="scientific">Ambrosia artemisiifolia</name>
    <name type="common">Common ragweed</name>
    <dbReference type="NCBI Taxonomy" id="4212"/>
    <lineage>
        <taxon>Eukaryota</taxon>
        <taxon>Viridiplantae</taxon>
        <taxon>Streptophyta</taxon>
        <taxon>Embryophyta</taxon>
        <taxon>Tracheophyta</taxon>
        <taxon>Spermatophyta</taxon>
        <taxon>Magnoliopsida</taxon>
        <taxon>eudicotyledons</taxon>
        <taxon>Gunneridae</taxon>
        <taxon>Pentapetalae</taxon>
        <taxon>asterids</taxon>
        <taxon>campanulids</taxon>
        <taxon>Asterales</taxon>
        <taxon>Asteraceae</taxon>
        <taxon>Asteroideae</taxon>
        <taxon>Heliantheae alliance</taxon>
        <taxon>Heliantheae</taxon>
        <taxon>Ambrosia</taxon>
    </lineage>
</organism>
<dbReference type="GO" id="GO:0000978">
    <property type="term" value="F:RNA polymerase II cis-regulatory region sequence-specific DNA binding"/>
    <property type="evidence" value="ECO:0007669"/>
    <property type="project" value="TreeGrafter"/>
</dbReference>